<proteinExistence type="predicted"/>
<feature type="non-terminal residue" evidence="2">
    <location>
        <position position="136"/>
    </location>
</feature>
<protein>
    <submittedName>
        <fullName evidence="2">Uncharacterized protein</fullName>
    </submittedName>
</protein>
<gene>
    <name evidence="2" type="ORF">EI555_016116</name>
</gene>
<feature type="non-terminal residue" evidence="2">
    <location>
        <position position="1"/>
    </location>
</feature>
<accession>A0A4U1FPP7</accession>
<sequence length="136" mass="14547">GHQPQRRKTLSYFKAQTPRFPEFVVWPVSKAQIILGEVPTKPVLPAPPPTGSPFAQSTFGSTKTSGGGGRRPEGHRPSSPSPREKQGKAPRLDRASEGSASPAWDGERGPSPAWSPLAPPPPELRSNSWPGGRRGL</sequence>
<feature type="region of interest" description="Disordered" evidence="1">
    <location>
        <begin position="40"/>
        <end position="136"/>
    </location>
</feature>
<name>A0A4U1FPP7_MONMO</name>
<dbReference type="EMBL" id="RWIC01000039">
    <property type="protein sequence ID" value="TKC52083.1"/>
    <property type="molecule type" value="Genomic_DNA"/>
</dbReference>
<feature type="compositionally biased region" description="Basic and acidic residues" evidence="1">
    <location>
        <begin position="70"/>
        <end position="96"/>
    </location>
</feature>
<feature type="compositionally biased region" description="Pro residues" evidence="1">
    <location>
        <begin position="42"/>
        <end position="51"/>
    </location>
</feature>
<dbReference type="AlphaFoldDB" id="A0A4U1FPP7"/>
<evidence type="ECO:0000313" key="2">
    <source>
        <dbReference type="EMBL" id="TKC52083.1"/>
    </source>
</evidence>
<comment type="caution">
    <text evidence="2">The sequence shown here is derived from an EMBL/GenBank/DDBJ whole genome shotgun (WGS) entry which is preliminary data.</text>
</comment>
<dbReference type="Proteomes" id="UP000308365">
    <property type="component" value="Unassembled WGS sequence"/>
</dbReference>
<evidence type="ECO:0000313" key="3">
    <source>
        <dbReference type="Proteomes" id="UP000308365"/>
    </source>
</evidence>
<reference evidence="3" key="1">
    <citation type="journal article" date="2019" name="IScience">
        <title>Narwhal Genome Reveals Long-Term Low Genetic Diversity despite Current Large Abundance Size.</title>
        <authorList>
            <person name="Westbury M.V."/>
            <person name="Petersen B."/>
            <person name="Garde E."/>
            <person name="Heide-Jorgensen M.P."/>
            <person name="Lorenzen E.D."/>
        </authorList>
    </citation>
    <scope>NUCLEOTIDE SEQUENCE [LARGE SCALE GENOMIC DNA]</scope>
</reference>
<evidence type="ECO:0000256" key="1">
    <source>
        <dbReference type="SAM" id="MobiDB-lite"/>
    </source>
</evidence>
<organism evidence="2 3">
    <name type="scientific">Monodon monoceros</name>
    <name type="common">Narwhal</name>
    <name type="synonym">Ceratodon monodon</name>
    <dbReference type="NCBI Taxonomy" id="40151"/>
    <lineage>
        <taxon>Eukaryota</taxon>
        <taxon>Metazoa</taxon>
        <taxon>Chordata</taxon>
        <taxon>Craniata</taxon>
        <taxon>Vertebrata</taxon>
        <taxon>Euteleostomi</taxon>
        <taxon>Mammalia</taxon>
        <taxon>Eutheria</taxon>
        <taxon>Laurasiatheria</taxon>
        <taxon>Artiodactyla</taxon>
        <taxon>Whippomorpha</taxon>
        <taxon>Cetacea</taxon>
        <taxon>Odontoceti</taxon>
        <taxon>Monodontidae</taxon>
        <taxon>Monodon</taxon>
    </lineage>
</organism>